<name>A0AAQ4F3G6_AMBAM</name>
<evidence type="ECO:0000313" key="3">
    <source>
        <dbReference type="Proteomes" id="UP001321473"/>
    </source>
</evidence>
<dbReference type="Proteomes" id="UP001321473">
    <property type="component" value="Unassembled WGS sequence"/>
</dbReference>
<sequence length="208" mass="24051">MVEFARKNSAHENIMFDVFDFCREDAGNLVARYGRFNRIYSFLTFHYVKDERKAFKELARLLTPNSGECLITAAVSTAPFDAWLELYLMKRWANLIPDPRSQFSKQFSFHFRKSKTQVESDIRLMASEAGLKCIALHVYDTEWRFPNVDICADSMVEALDFNKYISQADIGDFKADMARALNGARVEKDSEYFMKSIIYCLHAQSASL</sequence>
<dbReference type="InterPro" id="IPR029063">
    <property type="entry name" value="SAM-dependent_MTases_sf"/>
</dbReference>
<comment type="caution">
    <text evidence="2">The sequence shown here is derived from an EMBL/GenBank/DDBJ whole genome shotgun (WGS) entry which is preliminary data.</text>
</comment>
<dbReference type="InterPro" id="IPR013216">
    <property type="entry name" value="Methyltransf_11"/>
</dbReference>
<dbReference type="Pfam" id="PF08241">
    <property type="entry name" value="Methyltransf_11"/>
    <property type="match status" value="1"/>
</dbReference>
<evidence type="ECO:0000313" key="2">
    <source>
        <dbReference type="EMBL" id="KAK8781700.1"/>
    </source>
</evidence>
<reference evidence="2 3" key="1">
    <citation type="journal article" date="2023" name="Arcadia Sci">
        <title>De novo assembly of a long-read Amblyomma americanum tick genome.</title>
        <authorList>
            <person name="Chou S."/>
            <person name="Poskanzer K.E."/>
            <person name="Rollins M."/>
            <person name="Thuy-Boun P.S."/>
        </authorList>
    </citation>
    <scope>NUCLEOTIDE SEQUENCE [LARGE SCALE GENOMIC DNA]</scope>
    <source>
        <strain evidence="2">F_SG_1</strain>
        <tissue evidence="2">Salivary glands</tissue>
    </source>
</reference>
<feature type="domain" description="Methyltransferase type 11" evidence="1">
    <location>
        <begin position="1"/>
        <end position="65"/>
    </location>
</feature>
<dbReference type="GO" id="GO:0008757">
    <property type="term" value="F:S-adenosylmethionine-dependent methyltransferase activity"/>
    <property type="evidence" value="ECO:0007669"/>
    <property type="project" value="InterPro"/>
</dbReference>
<proteinExistence type="predicted"/>
<dbReference type="SUPFAM" id="SSF53335">
    <property type="entry name" value="S-adenosyl-L-methionine-dependent methyltransferases"/>
    <property type="match status" value="1"/>
</dbReference>
<accession>A0AAQ4F3G6</accession>
<dbReference type="EMBL" id="JARKHS020007427">
    <property type="protein sequence ID" value="KAK8781700.1"/>
    <property type="molecule type" value="Genomic_DNA"/>
</dbReference>
<organism evidence="2 3">
    <name type="scientific">Amblyomma americanum</name>
    <name type="common">Lone star tick</name>
    <dbReference type="NCBI Taxonomy" id="6943"/>
    <lineage>
        <taxon>Eukaryota</taxon>
        <taxon>Metazoa</taxon>
        <taxon>Ecdysozoa</taxon>
        <taxon>Arthropoda</taxon>
        <taxon>Chelicerata</taxon>
        <taxon>Arachnida</taxon>
        <taxon>Acari</taxon>
        <taxon>Parasitiformes</taxon>
        <taxon>Ixodida</taxon>
        <taxon>Ixodoidea</taxon>
        <taxon>Ixodidae</taxon>
        <taxon>Amblyomminae</taxon>
        <taxon>Amblyomma</taxon>
    </lineage>
</organism>
<gene>
    <name evidence="2" type="ORF">V5799_016963</name>
</gene>
<dbReference type="Gene3D" id="3.40.50.150">
    <property type="entry name" value="Vaccinia Virus protein VP39"/>
    <property type="match status" value="1"/>
</dbReference>
<dbReference type="AlphaFoldDB" id="A0AAQ4F3G6"/>
<evidence type="ECO:0000259" key="1">
    <source>
        <dbReference type="Pfam" id="PF08241"/>
    </source>
</evidence>
<protein>
    <recommendedName>
        <fullName evidence="1">Methyltransferase type 11 domain-containing protein</fullName>
    </recommendedName>
</protein>
<keyword evidence="3" id="KW-1185">Reference proteome</keyword>